<comment type="caution">
    <text evidence="1">The sequence shown here is derived from an EMBL/GenBank/DDBJ whole genome shotgun (WGS) entry which is preliminary data.</text>
</comment>
<gene>
    <name evidence="1" type="ORF">HDF23_005415</name>
</gene>
<name>A0ABR6PS76_9SPHI</name>
<organism evidence="1 2">
    <name type="scientific">Mucilaginibacter lappiensis</name>
    <dbReference type="NCBI Taxonomy" id="354630"/>
    <lineage>
        <taxon>Bacteria</taxon>
        <taxon>Pseudomonadati</taxon>
        <taxon>Bacteroidota</taxon>
        <taxon>Sphingobacteriia</taxon>
        <taxon>Sphingobacteriales</taxon>
        <taxon>Sphingobacteriaceae</taxon>
        <taxon>Mucilaginibacter</taxon>
    </lineage>
</organism>
<proteinExistence type="predicted"/>
<accession>A0ABR6PS76</accession>
<dbReference type="Proteomes" id="UP000541583">
    <property type="component" value="Unassembled WGS sequence"/>
</dbReference>
<dbReference type="EMBL" id="JACHCB010000020">
    <property type="protein sequence ID" value="MBB6112638.1"/>
    <property type="molecule type" value="Genomic_DNA"/>
</dbReference>
<evidence type="ECO:0000313" key="2">
    <source>
        <dbReference type="Proteomes" id="UP000541583"/>
    </source>
</evidence>
<evidence type="ECO:0000313" key="1">
    <source>
        <dbReference type="EMBL" id="MBB6112638.1"/>
    </source>
</evidence>
<keyword evidence="2" id="KW-1185">Reference proteome</keyword>
<sequence>MGIEITMHISNRNRFVMLDKNNLKSHISILISNHEEAVKSYFTNLY</sequence>
<protein>
    <submittedName>
        <fullName evidence="1">Uncharacterized protein</fullName>
    </submittedName>
</protein>
<reference evidence="1 2" key="1">
    <citation type="submission" date="2020-08" db="EMBL/GenBank/DDBJ databases">
        <title>Genomic Encyclopedia of Type Strains, Phase IV (KMG-V): Genome sequencing to study the core and pangenomes of soil and plant-associated prokaryotes.</title>
        <authorList>
            <person name="Whitman W."/>
        </authorList>
    </citation>
    <scope>NUCLEOTIDE SEQUENCE [LARGE SCALE GENOMIC DNA]</scope>
    <source>
        <strain evidence="1 2">ANJLi2</strain>
    </source>
</reference>